<feature type="region of interest" description="Disordered" evidence="1">
    <location>
        <begin position="172"/>
        <end position="228"/>
    </location>
</feature>
<gene>
    <name evidence="2" type="ORF">ANI02nite_29170</name>
</gene>
<protein>
    <submittedName>
        <fullName evidence="2">Uncharacterized protein</fullName>
    </submittedName>
</protein>
<feature type="compositionally biased region" description="Low complexity" evidence="1">
    <location>
        <begin position="388"/>
        <end position="410"/>
    </location>
</feature>
<feature type="region of interest" description="Disordered" evidence="1">
    <location>
        <begin position="1"/>
        <end position="103"/>
    </location>
</feature>
<reference evidence="2 3" key="1">
    <citation type="submission" date="2019-07" db="EMBL/GenBank/DDBJ databases">
        <title>Whole genome shotgun sequence of Acetobacter nitrogenifigens NBRC 105050.</title>
        <authorList>
            <person name="Hosoyama A."/>
            <person name="Uohara A."/>
            <person name="Ohji S."/>
            <person name="Ichikawa N."/>
        </authorList>
    </citation>
    <scope>NUCLEOTIDE SEQUENCE [LARGE SCALE GENOMIC DNA]</scope>
    <source>
        <strain evidence="2 3">NBRC 105050</strain>
    </source>
</reference>
<comment type="caution">
    <text evidence="2">The sequence shown here is derived from an EMBL/GenBank/DDBJ whole genome shotgun (WGS) entry which is preliminary data.</text>
</comment>
<dbReference type="Proteomes" id="UP000321635">
    <property type="component" value="Unassembled WGS sequence"/>
</dbReference>
<keyword evidence="3" id="KW-1185">Reference proteome</keyword>
<evidence type="ECO:0000313" key="2">
    <source>
        <dbReference type="EMBL" id="GEN61033.1"/>
    </source>
</evidence>
<sequence length="442" mass="43624">MQGVQLASVTDDKSNAQDVAPVTSDNVAGAARTGEAPKIDEHAMAGALTQNASSMLAGAQSSPAPVLADMQAQTQSDRGDSGAAQAAMPQTSGGQAGGAAAPGAASAKSGVRALAQQLASEGVRGAVMVSAASQTSPEVVQSTVSVASAAATPQSGSVSSLPDVTKKANLNGRDVQAANGAGVASTVPTGSSMQPLAAADGRSRGGSSDQNEDRRSMSGEGQGAALSDAPVPTAALQMGFAPVLSEQKLASTIGETPFSDTEMRHVAQANSGEATRIDVARAADGSSVVTMTLPVDGVDSSVNVAISKGENTEGLRIHIEAGAVDVLQSLQTDRAELTRALESSGVDARSAQVTFGLASNIGGEARQDLLSGPPQGGDDGASRAFDPGSGASADGGYSGRDSGSRLSGGMSFPGATGRSDDAVEPVFVASPYRRSGAVNITA</sequence>
<organism evidence="2 3">
    <name type="scientific">Acetobacter nitrogenifigens DSM 23921 = NBRC 105050</name>
    <dbReference type="NCBI Taxonomy" id="1120919"/>
    <lineage>
        <taxon>Bacteria</taxon>
        <taxon>Pseudomonadati</taxon>
        <taxon>Pseudomonadota</taxon>
        <taxon>Alphaproteobacteria</taxon>
        <taxon>Acetobacterales</taxon>
        <taxon>Acetobacteraceae</taxon>
        <taxon>Acetobacter</taxon>
    </lineage>
</organism>
<evidence type="ECO:0000313" key="3">
    <source>
        <dbReference type="Proteomes" id="UP000321635"/>
    </source>
</evidence>
<accession>A0A511XDJ9</accession>
<feature type="region of interest" description="Disordered" evidence="1">
    <location>
        <begin position="364"/>
        <end position="422"/>
    </location>
</feature>
<dbReference type="AlphaFoldDB" id="A0A511XDJ9"/>
<dbReference type="EMBL" id="BJYF01000023">
    <property type="protein sequence ID" value="GEN61033.1"/>
    <property type="molecule type" value="Genomic_DNA"/>
</dbReference>
<name>A0A511XDJ9_9PROT</name>
<feature type="compositionally biased region" description="Polar residues" evidence="1">
    <location>
        <begin position="48"/>
        <end position="63"/>
    </location>
</feature>
<evidence type="ECO:0000256" key="1">
    <source>
        <dbReference type="SAM" id="MobiDB-lite"/>
    </source>
</evidence>
<proteinExistence type="predicted"/>